<reference evidence="3 4" key="1">
    <citation type="journal article" date="2020" name="Cell">
        <title>Large-Scale Comparative Analyses of Tick Genomes Elucidate Their Genetic Diversity and Vector Capacities.</title>
        <authorList>
            <consortium name="Tick Genome and Microbiome Consortium (TIGMIC)"/>
            <person name="Jia N."/>
            <person name="Wang J."/>
            <person name="Shi W."/>
            <person name="Du L."/>
            <person name="Sun Y."/>
            <person name="Zhan W."/>
            <person name="Jiang J.F."/>
            <person name="Wang Q."/>
            <person name="Zhang B."/>
            <person name="Ji P."/>
            <person name="Bell-Sakyi L."/>
            <person name="Cui X.M."/>
            <person name="Yuan T.T."/>
            <person name="Jiang B.G."/>
            <person name="Yang W.F."/>
            <person name="Lam T.T."/>
            <person name="Chang Q.C."/>
            <person name="Ding S.J."/>
            <person name="Wang X.J."/>
            <person name="Zhu J.G."/>
            <person name="Ruan X.D."/>
            <person name="Zhao L."/>
            <person name="Wei J.T."/>
            <person name="Ye R.Z."/>
            <person name="Que T.C."/>
            <person name="Du C.H."/>
            <person name="Zhou Y.H."/>
            <person name="Cheng J.X."/>
            <person name="Dai P.F."/>
            <person name="Guo W.B."/>
            <person name="Han X.H."/>
            <person name="Huang E.J."/>
            <person name="Li L.F."/>
            <person name="Wei W."/>
            <person name="Gao Y.C."/>
            <person name="Liu J.Z."/>
            <person name="Shao H.Z."/>
            <person name="Wang X."/>
            <person name="Wang C.C."/>
            <person name="Yang T.C."/>
            <person name="Huo Q.B."/>
            <person name="Li W."/>
            <person name="Chen H.Y."/>
            <person name="Chen S.E."/>
            <person name="Zhou L.G."/>
            <person name="Ni X.B."/>
            <person name="Tian J.H."/>
            <person name="Sheng Y."/>
            <person name="Liu T."/>
            <person name="Pan Y.S."/>
            <person name="Xia L.Y."/>
            <person name="Li J."/>
            <person name="Zhao F."/>
            <person name="Cao W.C."/>
        </authorList>
    </citation>
    <scope>NUCLEOTIDE SEQUENCE [LARGE SCALE GENOMIC DNA]</scope>
    <source>
        <strain evidence="3">HaeL-2018</strain>
    </source>
</reference>
<evidence type="ECO:0000313" key="3">
    <source>
        <dbReference type="EMBL" id="KAH9381091.1"/>
    </source>
</evidence>
<protein>
    <recommendedName>
        <fullName evidence="5">Ectonucleotide pyrophosphatase/phosphodiesterase</fullName>
    </recommendedName>
</protein>
<dbReference type="AlphaFoldDB" id="A0A9J6H1A4"/>
<dbReference type="Pfam" id="PF01663">
    <property type="entry name" value="Phosphodiest"/>
    <property type="match status" value="1"/>
</dbReference>
<evidence type="ECO:0000256" key="1">
    <source>
        <dbReference type="SAM" id="Phobius"/>
    </source>
</evidence>
<dbReference type="Gene3D" id="3.40.720.10">
    <property type="entry name" value="Alkaline Phosphatase, subunit A"/>
    <property type="match status" value="1"/>
</dbReference>
<keyword evidence="1" id="KW-0472">Membrane</keyword>
<dbReference type="GO" id="GO:0016787">
    <property type="term" value="F:hydrolase activity"/>
    <property type="evidence" value="ECO:0007669"/>
    <property type="project" value="UniProtKB-ARBA"/>
</dbReference>
<organism evidence="3 4">
    <name type="scientific">Haemaphysalis longicornis</name>
    <name type="common">Bush tick</name>
    <dbReference type="NCBI Taxonomy" id="44386"/>
    <lineage>
        <taxon>Eukaryota</taxon>
        <taxon>Metazoa</taxon>
        <taxon>Ecdysozoa</taxon>
        <taxon>Arthropoda</taxon>
        <taxon>Chelicerata</taxon>
        <taxon>Arachnida</taxon>
        <taxon>Acari</taxon>
        <taxon>Parasitiformes</taxon>
        <taxon>Ixodida</taxon>
        <taxon>Ixodoidea</taxon>
        <taxon>Ixodidae</taxon>
        <taxon>Haemaphysalinae</taxon>
        <taxon>Haemaphysalis</taxon>
    </lineage>
</organism>
<proteinExistence type="predicted"/>
<keyword evidence="4" id="KW-1185">Reference proteome</keyword>
<comment type="caution">
    <text evidence="3">The sequence shown here is derived from an EMBL/GenBank/DDBJ whole genome shotgun (WGS) entry which is preliminary data.</text>
</comment>
<dbReference type="SUPFAM" id="SSF53649">
    <property type="entry name" value="Alkaline phosphatase-like"/>
    <property type="match status" value="1"/>
</dbReference>
<feature type="chain" id="PRO_5039895617" description="Ectonucleotide pyrophosphatase/phosphodiesterase" evidence="2">
    <location>
        <begin position="18"/>
        <end position="451"/>
    </location>
</feature>
<dbReference type="Proteomes" id="UP000821853">
    <property type="component" value="Chromosome 9"/>
</dbReference>
<dbReference type="VEuPathDB" id="VectorBase:HLOH_040100"/>
<dbReference type="OrthoDB" id="415411at2759"/>
<dbReference type="InterPro" id="IPR002591">
    <property type="entry name" value="Phosphodiest/P_Trfase"/>
</dbReference>
<feature type="signal peptide" evidence="2">
    <location>
        <begin position="1"/>
        <end position="17"/>
    </location>
</feature>
<keyword evidence="2" id="KW-0732">Signal</keyword>
<evidence type="ECO:0008006" key="5">
    <source>
        <dbReference type="Google" id="ProtNLM"/>
    </source>
</evidence>
<dbReference type="Gene3D" id="3.30.1360.180">
    <property type="match status" value="1"/>
</dbReference>
<dbReference type="OMA" id="HTTIITG"/>
<dbReference type="CDD" id="cd16018">
    <property type="entry name" value="Enpp"/>
    <property type="match status" value="1"/>
</dbReference>
<feature type="transmembrane region" description="Helical" evidence="1">
    <location>
        <begin position="408"/>
        <end position="431"/>
    </location>
</feature>
<dbReference type="PANTHER" id="PTHR10151">
    <property type="entry name" value="ECTONUCLEOTIDE PYROPHOSPHATASE/PHOSPHODIESTERASE"/>
    <property type="match status" value="1"/>
</dbReference>
<dbReference type="EMBL" id="JABSTR010000011">
    <property type="protein sequence ID" value="KAH9381091.1"/>
    <property type="molecule type" value="Genomic_DNA"/>
</dbReference>
<accession>A0A9J6H1A4</accession>
<dbReference type="PANTHER" id="PTHR10151:SF120">
    <property type="entry name" value="BIS(5'-ADENOSYL)-TRIPHOSPHATASE"/>
    <property type="match status" value="1"/>
</dbReference>
<name>A0A9J6H1A4_HAELO</name>
<evidence type="ECO:0000256" key="2">
    <source>
        <dbReference type="SAM" id="SignalP"/>
    </source>
</evidence>
<sequence>MRPIWFLLAALWAGSHCSSSSSGGKSPLLLVLSLDGFWYKYRALYKTPHLDRLASEGVQAEYLRNAYVTKTFPNHFTIATGLYEESHGIVANAMFDPVLNETFDESSREPKWWDNGFSLPIWAANQMHGGRSGSMMWPGGDVPIHGVTTHYVQSYDAAINFTARVDRVISWFLDPREPANCVFFYYEEPDATGHVHGPLSPITGARVEAVDALVGELVAALKRAKLWDRIHLLVVSDHGMAPVTHVSALDEVLPADLYRAYGTSPVFNILPAPGREDEVHKRLSEAASRLHFRVYRSSEIPPEYHYQHNARILPILVEAEPGWDLVRSKQEEQENRTYGNHGYSPSLDWMHPLFVARGPLLRKGLHVGPLASVNLYPLMGQLLGLPSWPSNGSLHTVRHFLQPAPSNLPLLLAAASVFLCTTVGLVALVVCGQPRSNANQEDEEPLLLLSA</sequence>
<gene>
    <name evidence="3" type="ORF">HPB48_010763</name>
</gene>
<keyword evidence="1" id="KW-1133">Transmembrane helix</keyword>
<keyword evidence="1" id="KW-0812">Transmembrane</keyword>
<dbReference type="InterPro" id="IPR017850">
    <property type="entry name" value="Alkaline_phosphatase_core_sf"/>
</dbReference>
<evidence type="ECO:0000313" key="4">
    <source>
        <dbReference type="Proteomes" id="UP000821853"/>
    </source>
</evidence>